<protein>
    <submittedName>
        <fullName evidence="2">Uncharacterized protein</fullName>
    </submittedName>
</protein>
<feature type="compositionally biased region" description="Low complexity" evidence="1">
    <location>
        <begin position="100"/>
        <end position="114"/>
    </location>
</feature>
<sequence>MPSGARKRKAAKKNQKKLKPTTPSSASLSSTTSFAHGDEDLKHHESDGGHNTTDVDNGVEKSTDMKNGNAQMEKGAGQDDGGVQDEGNSGPGNGFNQKNGDSPSSGTNSDSDGSGEVEEKITISENAPVIDLVEAVISASEGPVEATHTTLVTKESARLDEVRKELAPANHKDEENACLPEVSKELETEDKKNYIVDEAATSEGAVDKNEEKMVLLYNATRVDAKDDAKDVKGSKVLGTVDIQASVTFVVRPEKATSWKSCCGLFEAFTGVDR</sequence>
<evidence type="ECO:0000256" key="1">
    <source>
        <dbReference type="SAM" id="MobiDB-lite"/>
    </source>
</evidence>
<evidence type="ECO:0000313" key="3">
    <source>
        <dbReference type="Proteomes" id="UP001454036"/>
    </source>
</evidence>
<reference evidence="2 3" key="1">
    <citation type="submission" date="2024-01" db="EMBL/GenBank/DDBJ databases">
        <title>The complete chloroplast genome sequence of Lithospermum erythrorhizon: insights into the phylogenetic relationship among Boraginaceae species and the maternal lineages of purple gromwells.</title>
        <authorList>
            <person name="Okada T."/>
            <person name="Watanabe K."/>
        </authorList>
    </citation>
    <scope>NUCLEOTIDE SEQUENCE [LARGE SCALE GENOMIC DNA]</scope>
</reference>
<feature type="compositionally biased region" description="Low complexity" evidence="1">
    <location>
        <begin position="21"/>
        <end position="33"/>
    </location>
</feature>
<gene>
    <name evidence="2" type="ORF">LIER_08674</name>
</gene>
<feature type="region of interest" description="Disordered" evidence="1">
    <location>
        <begin position="1"/>
        <end position="128"/>
    </location>
</feature>
<dbReference type="PANTHER" id="PTHR37187">
    <property type="entry name" value="EXPRESSED PROTEIN"/>
    <property type="match status" value="1"/>
</dbReference>
<dbReference type="PANTHER" id="PTHR37187:SF7">
    <property type="entry name" value="EXPRESSED PROTEIN"/>
    <property type="match status" value="1"/>
</dbReference>
<dbReference type="AlphaFoldDB" id="A0AAV3PH93"/>
<accession>A0AAV3PH93</accession>
<comment type="caution">
    <text evidence="2">The sequence shown here is derived from an EMBL/GenBank/DDBJ whole genome shotgun (WGS) entry which is preliminary data.</text>
</comment>
<dbReference type="EMBL" id="BAABME010001420">
    <property type="protein sequence ID" value="GAA0149523.1"/>
    <property type="molecule type" value="Genomic_DNA"/>
</dbReference>
<feature type="compositionally biased region" description="Basic residues" evidence="1">
    <location>
        <begin position="1"/>
        <end position="19"/>
    </location>
</feature>
<evidence type="ECO:0000313" key="2">
    <source>
        <dbReference type="EMBL" id="GAA0149523.1"/>
    </source>
</evidence>
<feature type="compositionally biased region" description="Basic and acidic residues" evidence="1">
    <location>
        <begin position="36"/>
        <end position="48"/>
    </location>
</feature>
<proteinExistence type="predicted"/>
<dbReference type="Proteomes" id="UP001454036">
    <property type="component" value="Unassembled WGS sequence"/>
</dbReference>
<keyword evidence="3" id="KW-1185">Reference proteome</keyword>
<name>A0AAV3PH93_LITER</name>
<organism evidence="2 3">
    <name type="scientific">Lithospermum erythrorhizon</name>
    <name type="common">Purple gromwell</name>
    <name type="synonym">Lithospermum officinale var. erythrorhizon</name>
    <dbReference type="NCBI Taxonomy" id="34254"/>
    <lineage>
        <taxon>Eukaryota</taxon>
        <taxon>Viridiplantae</taxon>
        <taxon>Streptophyta</taxon>
        <taxon>Embryophyta</taxon>
        <taxon>Tracheophyta</taxon>
        <taxon>Spermatophyta</taxon>
        <taxon>Magnoliopsida</taxon>
        <taxon>eudicotyledons</taxon>
        <taxon>Gunneridae</taxon>
        <taxon>Pentapetalae</taxon>
        <taxon>asterids</taxon>
        <taxon>lamiids</taxon>
        <taxon>Boraginales</taxon>
        <taxon>Boraginaceae</taxon>
        <taxon>Boraginoideae</taxon>
        <taxon>Lithospermeae</taxon>
        <taxon>Lithospermum</taxon>
    </lineage>
</organism>